<dbReference type="PROSITE" id="PS51186">
    <property type="entry name" value="GNAT"/>
    <property type="match status" value="1"/>
</dbReference>
<dbReference type="HOGENOM" id="CLU_087533_0_0_14"/>
<organism evidence="2 3">
    <name type="scientific">Mycoplasmopsis fermentans (strain ATCC 19989 / NBRC 14854 / NCTC 10117 / PG18)</name>
    <name type="common">Mycoplasma fermentans</name>
    <dbReference type="NCBI Taxonomy" id="496833"/>
    <lineage>
        <taxon>Bacteria</taxon>
        <taxon>Bacillati</taxon>
        <taxon>Mycoplasmatota</taxon>
        <taxon>Mycoplasmoidales</taxon>
        <taxon>Metamycoplasmataceae</taxon>
        <taxon>Mycoplasmopsis</taxon>
    </lineage>
</organism>
<dbReference type="PANTHER" id="PTHR31143:SF2">
    <property type="entry name" value="FR47-LIKE DOMAIN-CONTAINING PROTEIN-RELATED"/>
    <property type="match status" value="1"/>
</dbReference>
<feature type="domain" description="N-acetyltransferase" evidence="1">
    <location>
        <begin position="142"/>
        <end position="267"/>
    </location>
</feature>
<gene>
    <name evidence="2" type="ordered locus">MBIO_0299</name>
</gene>
<reference evidence="2 3" key="1">
    <citation type="journal article" date="2009" name="Curr. Microbiol.">
        <title>Molecular cloning and expression of a novel cholinephosphotransferase involved in glycoglycerophospholipid biosynthesis of Mycoplasma fermentans.</title>
        <authorList>
            <person name="Ishida N."/>
            <person name="Irikura D."/>
            <person name="Matsuda K."/>
            <person name="Sato S."/>
            <person name="Asano K."/>
        </authorList>
    </citation>
    <scope>NUCLEOTIDE SEQUENCE [LARGE SCALE GENOMIC DNA]</scope>
    <source>
        <strain evidence="3">ATCC 19989 / NBRC 14854 / NCTC 10117 / PG18</strain>
    </source>
</reference>
<dbReference type="GO" id="GO:0016747">
    <property type="term" value="F:acyltransferase activity, transferring groups other than amino-acyl groups"/>
    <property type="evidence" value="ECO:0007669"/>
    <property type="project" value="InterPro"/>
</dbReference>
<proteinExistence type="predicted"/>
<dbReference type="InterPro" id="IPR016181">
    <property type="entry name" value="Acyl_CoA_acyltransferase"/>
</dbReference>
<dbReference type="AlphaFoldDB" id="C4XEJ2"/>
<dbReference type="Proteomes" id="UP000006810">
    <property type="component" value="Chromosome"/>
</dbReference>
<dbReference type="InterPro" id="IPR000182">
    <property type="entry name" value="GNAT_dom"/>
</dbReference>
<dbReference type="KEGG" id="mfp:MBIO_0299"/>
<dbReference type="PANTHER" id="PTHR31143">
    <property type="match status" value="1"/>
</dbReference>
<dbReference type="eggNOG" id="COG3393">
    <property type="taxonomic scope" value="Bacteria"/>
</dbReference>
<name>C4XEJ2_MYCFP</name>
<dbReference type="Pfam" id="PF08445">
    <property type="entry name" value="FR47"/>
    <property type="match status" value="1"/>
</dbReference>
<protein>
    <recommendedName>
        <fullName evidence="1">N-acetyltransferase domain-containing protein</fullName>
    </recommendedName>
</protein>
<dbReference type="SUPFAM" id="SSF55729">
    <property type="entry name" value="Acyl-CoA N-acyltransferases (Nat)"/>
    <property type="match status" value="1"/>
</dbReference>
<sequence>MIMILATKDDKEVILKFLNQEPIYNLLIVGDIMTYGVRTPYLFTYIIKEEEQIKAVILIFNKTVLIYDPEFKVSLKDLKSLIKKHSLINVNLSEKMYQHYQDEFENNGDKYKVHRQTIAILENRYTGDTSLAKKAIFTDSEPIVRSRFLIDEFVDFRGTYQQEVKSYKNALIKKVSTPFIIKDKQNRVASHANILISSDKASMIGGVFTLKEYRQKGYAIQVVGALCNHIFANKRVPMLFFDNPAAAQLYHKIGFKDFGKVFTIKIN</sequence>
<accession>C4XEJ2</accession>
<dbReference type="InterPro" id="IPR027365">
    <property type="entry name" value="GNAT_acetyltra_YdfB-like"/>
</dbReference>
<evidence type="ECO:0000313" key="2">
    <source>
        <dbReference type="EMBL" id="BAH69564.1"/>
    </source>
</evidence>
<dbReference type="EMBL" id="AP009608">
    <property type="protein sequence ID" value="BAH69564.1"/>
    <property type="molecule type" value="Genomic_DNA"/>
</dbReference>
<dbReference type="Gene3D" id="3.40.630.30">
    <property type="match status" value="1"/>
</dbReference>
<dbReference type="PATRIC" id="fig|496833.3.peg.726"/>
<dbReference type="InterPro" id="IPR013653">
    <property type="entry name" value="GCN5-like_dom"/>
</dbReference>
<evidence type="ECO:0000313" key="3">
    <source>
        <dbReference type="Proteomes" id="UP000006810"/>
    </source>
</evidence>
<keyword evidence="3" id="KW-1185">Reference proteome</keyword>
<evidence type="ECO:0000259" key="1">
    <source>
        <dbReference type="PROSITE" id="PS51186"/>
    </source>
</evidence>